<dbReference type="Gene3D" id="2.30.30.30">
    <property type="match status" value="1"/>
</dbReference>
<dbReference type="InterPro" id="IPR036735">
    <property type="entry name" value="NGN_dom_sf"/>
</dbReference>
<feature type="domain" description="KOW" evidence="9">
    <location>
        <begin position="136"/>
        <end position="163"/>
    </location>
</feature>
<dbReference type="AlphaFoldDB" id="A0A2M7TKW5"/>
<keyword evidence="3 5" id="KW-0805">Transcription regulation</keyword>
<keyword evidence="4 5" id="KW-0804">Transcription</keyword>
<evidence type="ECO:0000256" key="4">
    <source>
        <dbReference type="ARBA" id="ARBA00023163"/>
    </source>
</evidence>
<dbReference type="GO" id="GO:0006354">
    <property type="term" value="P:DNA-templated transcription elongation"/>
    <property type="evidence" value="ECO:0007669"/>
    <property type="project" value="UniProtKB-UniRule"/>
</dbReference>
<dbReference type="InterPro" id="IPR006645">
    <property type="entry name" value="NGN-like_dom"/>
</dbReference>
<dbReference type="Pfam" id="PF02357">
    <property type="entry name" value="NusG"/>
    <property type="match status" value="1"/>
</dbReference>
<reference evidence="11" key="1">
    <citation type="submission" date="2017-09" db="EMBL/GenBank/DDBJ databases">
        <title>Depth-based differentiation of microbial function through sediment-hosted aquifers and enrichment of novel symbionts in the deep terrestrial subsurface.</title>
        <authorList>
            <person name="Probst A.J."/>
            <person name="Ladd B."/>
            <person name="Jarett J.K."/>
            <person name="Geller-Mcgrath D.E."/>
            <person name="Sieber C.M.K."/>
            <person name="Emerson J.B."/>
            <person name="Anantharaman K."/>
            <person name="Thomas B.C."/>
            <person name="Malmstrom R."/>
            <person name="Stieglmeier M."/>
            <person name="Klingl A."/>
            <person name="Woyke T."/>
            <person name="Ryan C.M."/>
            <person name="Banfield J.F."/>
        </authorList>
    </citation>
    <scope>NUCLEOTIDE SEQUENCE [LARGE SCALE GENOMIC DNA]</scope>
</reference>
<dbReference type="PANTHER" id="PTHR30265">
    <property type="entry name" value="RHO-INTERACTING TRANSCRIPTION TERMINATION FACTOR NUSG"/>
    <property type="match status" value="1"/>
</dbReference>
<evidence type="ECO:0000313" key="10">
    <source>
        <dbReference type="EMBL" id="PIZ47034.1"/>
    </source>
</evidence>
<comment type="similarity">
    <text evidence="5 7">Belongs to the NusG family.</text>
</comment>
<dbReference type="Gene3D" id="3.30.70.940">
    <property type="entry name" value="NusG, N-terminal domain"/>
    <property type="match status" value="1"/>
</dbReference>
<sequence>MDIKETHHIIIKKSDDKRALWFVVHTYSGQEQRVAQQLKQRIESMKLEDQILEILIPTQERIEIRAGTKQEVKEKIFPGYLLIKMILNEQSWLTVRTTNGVTGFIGVGNKPTPLEEKEVEAIQKFITMKAPKFKAKFSVGEAVKIIDGAFTEFLGSVESIDESRGKIKVLVSIFGRETPVELDLLQVAKI</sequence>
<dbReference type="Proteomes" id="UP000229753">
    <property type="component" value="Unassembled WGS sequence"/>
</dbReference>
<keyword evidence="1 5" id="KW-0806">Transcription termination</keyword>
<evidence type="ECO:0000256" key="6">
    <source>
        <dbReference type="NCBIfam" id="TIGR00922"/>
    </source>
</evidence>
<dbReference type="InterPro" id="IPR001062">
    <property type="entry name" value="Transcrpt_antiterm_NusG"/>
</dbReference>
<dbReference type="GO" id="GO:0032784">
    <property type="term" value="P:regulation of DNA-templated transcription elongation"/>
    <property type="evidence" value="ECO:0007669"/>
    <property type="project" value="InterPro"/>
</dbReference>
<dbReference type="EMBL" id="PFNO01000194">
    <property type="protein sequence ID" value="PIZ47034.1"/>
    <property type="molecule type" value="Genomic_DNA"/>
</dbReference>
<dbReference type="InterPro" id="IPR047050">
    <property type="entry name" value="NGN"/>
</dbReference>
<dbReference type="PANTHER" id="PTHR30265:SF2">
    <property type="entry name" value="TRANSCRIPTION TERMINATION_ANTITERMINATION PROTEIN NUSG"/>
    <property type="match status" value="1"/>
</dbReference>
<comment type="caution">
    <text evidence="10">The sequence shown here is derived from an EMBL/GenBank/DDBJ whole genome shotgun (WGS) entry which is preliminary data.</text>
</comment>
<gene>
    <name evidence="5" type="primary">nusG</name>
    <name evidence="10" type="ORF">COY29_05760</name>
</gene>
<proteinExistence type="inferred from homology"/>
<comment type="function">
    <text evidence="5 7">Participates in transcription elongation, termination and antitermination.</text>
</comment>
<feature type="domain" description="NusG-like N-terminal" evidence="8">
    <location>
        <begin position="18"/>
        <end position="126"/>
    </location>
</feature>
<accession>A0A2M7TKW5</accession>
<dbReference type="InterPro" id="IPR015869">
    <property type="entry name" value="Transcrpt_antiterm_NusG_bac_CS"/>
</dbReference>
<dbReference type="CDD" id="cd09891">
    <property type="entry name" value="NGN_Bact_1"/>
    <property type="match status" value="1"/>
</dbReference>
<dbReference type="SUPFAM" id="SSF82679">
    <property type="entry name" value="N-utilization substance G protein NusG, N-terminal domain"/>
    <property type="match status" value="1"/>
</dbReference>
<evidence type="ECO:0000256" key="2">
    <source>
        <dbReference type="ARBA" id="ARBA00022814"/>
    </source>
</evidence>
<dbReference type="GO" id="GO:0031564">
    <property type="term" value="P:transcription antitermination"/>
    <property type="evidence" value="ECO:0007669"/>
    <property type="project" value="UniProtKB-UniRule"/>
</dbReference>
<evidence type="ECO:0000256" key="3">
    <source>
        <dbReference type="ARBA" id="ARBA00023015"/>
    </source>
</evidence>
<dbReference type="SMART" id="SM00739">
    <property type="entry name" value="KOW"/>
    <property type="match status" value="1"/>
</dbReference>
<dbReference type="SMART" id="SM00738">
    <property type="entry name" value="NGN"/>
    <property type="match status" value="1"/>
</dbReference>
<dbReference type="SUPFAM" id="SSF50104">
    <property type="entry name" value="Translation proteins SH3-like domain"/>
    <property type="match status" value="1"/>
</dbReference>
<evidence type="ECO:0000256" key="1">
    <source>
        <dbReference type="ARBA" id="ARBA00022472"/>
    </source>
</evidence>
<evidence type="ECO:0000259" key="9">
    <source>
        <dbReference type="SMART" id="SM00739"/>
    </source>
</evidence>
<dbReference type="CDD" id="cd06091">
    <property type="entry name" value="KOW_NusG"/>
    <property type="match status" value="1"/>
</dbReference>
<dbReference type="InterPro" id="IPR014722">
    <property type="entry name" value="Rib_uL2_dom2"/>
</dbReference>
<dbReference type="NCBIfam" id="TIGR00922">
    <property type="entry name" value="nusG"/>
    <property type="match status" value="1"/>
</dbReference>
<evidence type="ECO:0000256" key="7">
    <source>
        <dbReference type="RuleBase" id="RU000538"/>
    </source>
</evidence>
<dbReference type="HAMAP" id="MF_00948">
    <property type="entry name" value="NusG"/>
    <property type="match status" value="1"/>
</dbReference>
<dbReference type="GO" id="GO:0006353">
    <property type="term" value="P:DNA-templated transcription termination"/>
    <property type="evidence" value="ECO:0007669"/>
    <property type="project" value="UniProtKB-UniRule"/>
</dbReference>
<organism evidence="10 11">
    <name type="scientific">Candidatus Woesebacteria bacterium CG_4_10_14_0_2_um_filter_39_14</name>
    <dbReference type="NCBI Taxonomy" id="1975054"/>
    <lineage>
        <taxon>Bacteria</taxon>
        <taxon>Candidatus Woeseibacteriota</taxon>
    </lineage>
</organism>
<evidence type="ECO:0000259" key="8">
    <source>
        <dbReference type="SMART" id="SM00738"/>
    </source>
</evidence>
<dbReference type="PROSITE" id="PS01014">
    <property type="entry name" value="NUSG"/>
    <property type="match status" value="1"/>
</dbReference>
<keyword evidence="2 5" id="KW-0889">Transcription antitermination</keyword>
<dbReference type="InterPro" id="IPR043425">
    <property type="entry name" value="NusG-like"/>
</dbReference>
<name>A0A2M7TKW5_9BACT</name>
<dbReference type="InterPro" id="IPR005824">
    <property type="entry name" value="KOW"/>
</dbReference>
<dbReference type="PRINTS" id="PR00338">
    <property type="entry name" value="NUSGTNSCPFCT"/>
</dbReference>
<dbReference type="InterPro" id="IPR008991">
    <property type="entry name" value="Translation_prot_SH3-like_sf"/>
</dbReference>
<evidence type="ECO:0000256" key="5">
    <source>
        <dbReference type="HAMAP-Rule" id="MF_00948"/>
    </source>
</evidence>
<dbReference type="GO" id="GO:0005829">
    <property type="term" value="C:cytosol"/>
    <property type="evidence" value="ECO:0007669"/>
    <property type="project" value="TreeGrafter"/>
</dbReference>
<protein>
    <recommendedName>
        <fullName evidence="5 6">Transcription termination/antitermination protein NusG</fullName>
    </recommendedName>
</protein>
<evidence type="ECO:0000313" key="11">
    <source>
        <dbReference type="Proteomes" id="UP000229753"/>
    </source>
</evidence>